<organism evidence="2 3">
    <name type="scientific">Candidatus Magasanikbacteria bacterium CG_4_9_14_0_2_um_filter_42_11</name>
    <dbReference type="NCBI Taxonomy" id="1974643"/>
    <lineage>
        <taxon>Bacteria</taxon>
        <taxon>Candidatus Magasanikiibacteriota</taxon>
    </lineage>
</organism>
<sequence length="30" mass="3482">MFKLIKLLILIAILGVGWWLLSPLFIDKKV</sequence>
<proteinExistence type="predicted"/>
<protein>
    <submittedName>
        <fullName evidence="2">Electron transporter</fullName>
    </submittedName>
</protein>
<dbReference type="Proteomes" id="UP000231456">
    <property type="component" value="Unassembled WGS sequence"/>
</dbReference>
<accession>A0A2M8FA75</accession>
<evidence type="ECO:0000256" key="1">
    <source>
        <dbReference type="SAM" id="Phobius"/>
    </source>
</evidence>
<dbReference type="AlphaFoldDB" id="A0A2M8FA75"/>
<reference evidence="3" key="1">
    <citation type="submission" date="2017-09" db="EMBL/GenBank/DDBJ databases">
        <title>Depth-based differentiation of microbial function through sediment-hosted aquifers and enrichment of novel symbionts in the deep terrestrial subsurface.</title>
        <authorList>
            <person name="Probst A.J."/>
            <person name="Ladd B."/>
            <person name="Jarett J.K."/>
            <person name="Geller-Mcgrath D.E."/>
            <person name="Sieber C.M.K."/>
            <person name="Emerson J.B."/>
            <person name="Anantharaman K."/>
            <person name="Thomas B.C."/>
            <person name="Malmstrom R."/>
            <person name="Stieglmeier M."/>
            <person name="Klingl A."/>
            <person name="Woyke T."/>
            <person name="Ryan C.M."/>
            <person name="Banfield J.F."/>
        </authorList>
    </citation>
    <scope>NUCLEOTIDE SEQUENCE [LARGE SCALE GENOMIC DNA]</scope>
</reference>
<keyword evidence="1" id="KW-0472">Membrane</keyword>
<name>A0A2M8FA75_9BACT</name>
<feature type="transmembrane region" description="Helical" evidence="1">
    <location>
        <begin position="7"/>
        <end position="26"/>
    </location>
</feature>
<gene>
    <name evidence="2" type="ORF">CO030_01885</name>
</gene>
<evidence type="ECO:0000313" key="2">
    <source>
        <dbReference type="EMBL" id="PJC52627.1"/>
    </source>
</evidence>
<feature type="non-terminal residue" evidence="2">
    <location>
        <position position="30"/>
    </location>
</feature>
<keyword evidence="1" id="KW-0812">Transmembrane</keyword>
<comment type="caution">
    <text evidence="2">The sequence shown here is derived from an EMBL/GenBank/DDBJ whole genome shotgun (WGS) entry which is preliminary data.</text>
</comment>
<evidence type="ECO:0000313" key="3">
    <source>
        <dbReference type="Proteomes" id="UP000231456"/>
    </source>
</evidence>
<keyword evidence="1" id="KW-1133">Transmembrane helix</keyword>
<dbReference type="EMBL" id="PFRH01000064">
    <property type="protein sequence ID" value="PJC52627.1"/>
    <property type="molecule type" value="Genomic_DNA"/>
</dbReference>